<dbReference type="PANTHER" id="PTHR47971:SF4">
    <property type="entry name" value="KINESIN-LIKE PROTEIN"/>
    <property type="match status" value="1"/>
</dbReference>
<evidence type="ECO:0000256" key="3">
    <source>
        <dbReference type="ARBA" id="ARBA00022840"/>
    </source>
</evidence>
<dbReference type="Pfam" id="PF00225">
    <property type="entry name" value="Kinesin"/>
    <property type="match status" value="1"/>
</dbReference>
<dbReference type="SMART" id="SM00129">
    <property type="entry name" value="KISc"/>
    <property type="match status" value="1"/>
</dbReference>
<dbReference type="GO" id="GO:0008017">
    <property type="term" value="F:microtubule binding"/>
    <property type="evidence" value="ECO:0007669"/>
    <property type="project" value="InterPro"/>
</dbReference>
<dbReference type="InterPro" id="IPR001752">
    <property type="entry name" value="Kinesin_motor_dom"/>
</dbReference>
<dbReference type="PROSITE" id="PS50067">
    <property type="entry name" value="KINESIN_MOTOR_2"/>
    <property type="match status" value="1"/>
</dbReference>
<keyword evidence="2" id="KW-0547">Nucleotide-binding</keyword>
<evidence type="ECO:0000313" key="7">
    <source>
        <dbReference type="EMBL" id="JAQ06894.1"/>
    </source>
</evidence>
<dbReference type="InterPro" id="IPR036961">
    <property type="entry name" value="Kinesin_motor_dom_sf"/>
</dbReference>
<dbReference type="Gene3D" id="3.40.850.10">
    <property type="entry name" value="Kinesin motor domain"/>
    <property type="match status" value="1"/>
</dbReference>
<evidence type="ECO:0000256" key="1">
    <source>
        <dbReference type="ARBA" id="ARBA00004245"/>
    </source>
</evidence>
<comment type="similarity">
    <text evidence="5">Belongs to the TRAFAC class myosin-kinesin ATPase superfamily. Kinesin family.</text>
</comment>
<dbReference type="GO" id="GO:0005874">
    <property type="term" value="C:microtubule"/>
    <property type="evidence" value="ECO:0007669"/>
    <property type="project" value="TreeGrafter"/>
</dbReference>
<keyword evidence="4" id="KW-0963">Cytoplasm</keyword>
<dbReference type="InterPro" id="IPR027640">
    <property type="entry name" value="Kinesin-like_fam"/>
</dbReference>
<sequence length="140" mass="15720">MLGSPDEPGLYAFAAQEIFVRASTMKAEVYVAFYEIYGRKIFDLLHDHERLYAREDADKVINICGLSEHKVSSFQEVMNIITEGSAYRAAGQTSANNESSRSHAVLQMEIRHALNSSRNTSATHLAAYNPRLPAQQQQQQ</sequence>
<dbReference type="AlphaFoldDB" id="A0A146LFA5"/>
<evidence type="ECO:0000256" key="4">
    <source>
        <dbReference type="ARBA" id="ARBA00023212"/>
    </source>
</evidence>
<organism evidence="7">
    <name type="scientific">Lygus hesperus</name>
    <name type="common">Western plant bug</name>
    <dbReference type="NCBI Taxonomy" id="30085"/>
    <lineage>
        <taxon>Eukaryota</taxon>
        <taxon>Metazoa</taxon>
        <taxon>Ecdysozoa</taxon>
        <taxon>Arthropoda</taxon>
        <taxon>Hexapoda</taxon>
        <taxon>Insecta</taxon>
        <taxon>Pterygota</taxon>
        <taxon>Neoptera</taxon>
        <taxon>Paraneoptera</taxon>
        <taxon>Hemiptera</taxon>
        <taxon>Heteroptera</taxon>
        <taxon>Panheteroptera</taxon>
        <taxon>Cimicomorpha</taxon>
        <taxon>Miridae</taxon>
        <taxon>Mirini</taxon>
        <taxon>Lygus</taxon>
    </lineage>
</organism>
<reference evidence="7" key="1">
    <citation type="journal article" date="2016" name="Gigascience">
        <title>De novo construction of an expanded transcriptome assembly for the western tarnished plant bug, Lygus hesperus.</title>
        <authorList>
            <person name="Tassone E.E."/>
            <person name="Geib S.M."/>
            <person name="Hall B."/>
            <person name="Fabrick J.A."/>
            <person name="Brent C.S."/>
            <person name="Hull J.J."/>
        </authorList>
    </citation>
    <scope>NUCLEOTIDE SEQUENCE</scope>
</reference>
<evidence type="ECO:0000259" key="6">
    <source>
        <dbReference type="PROSITE" id="PS50067"/>
    </source>
</evidence>
<accession>A0A146LFA5</accession>
<dbReference type="PANTHER" id="PTHR47971">
    <property type="entry name" value="KINESIN-RELATED PROTEIN 6"/>
    <property type="match status" value="1"/>
</dbReference>
<dbReference type="GO" id="GO:0005524">
    <property type="term" value="F:ATP binding"/>
    <property type="evidence" value="ECO:0007669"/>
    <property type="project" value="UniProtKB-KW"/>
</dbReference>
<comment type="caution">
    <text evidence="5">Lacks conserved residue(s) required for the propagation of feature annotation.</text>
</comment>
<evidence type="ECO:0000256" key="2">
    <source>
        <dbReference type="ARBA" id="ARBA00022741"/>
    </source>
</evidence>
<dbReference type="GO" id="GO:0007018">
    <property type="term" value="P:microtubule-based movement"/>
    <property type="evidence" value="ECO:0007669"/>
    <property type="project" value="InterPro"/>
</dbReference>
<dbReference type="EMBL" id="GDHC01011735">
    <property type="protein sequence ID" value="JAQ06894.1"/>
    <property type="molecule type" value="Transcribed_RNA"/>
</dbReference>
<dbReference type="SUPFAM" id="SSF52540">
    <property type="entry name" value="P-loop containing nucleoside triphosphate hydrolases"/>
    <property type="match status" value="1"/>
</dbReference>
<keyword evidence="3" id="KW-0067">ATP-binding</keyword>
<name>A0A146LFA5_LYGHE</name>
<dbReference type="GO" id="GO:0007019">
    <property type="term" value="P:microtubule depolymerization"/>
    <property type="evidence" value="ECO:0007669"/>
    <property type="project" value="TreeGrafter"/>
</dbReference>
<proteinExistence type="inferred from homology"/>
<gene>
    <name evidence="7" type="primary">Kif24_0</name>
    <name evidence="7" type="ORF">g.7520</name>
</gene>
<evidence type="ECO:0000256" key="5">
    <source>
        <dbReference type="PROSITE-ProRule" id="PRU00283"/>
    </source>
</evidence>
<keyword evidence="4" id="KW-0206">Cytoskeleton</keyword>
<comment type="subcellular location">
    <subcellularLocation>
        <location evidence="1">Cytoplasm</location>
        <location evidence="1">Cytoskeleton</location>
    </subcellularLocation>
</comment>
<dbReference type="InterPro" id="IPR027417">
    <property type="entry name" value="P-loop_NTPase"/>
</dbReference>
<protein>
    <submittedName>
        <fullName evidence="7">Kinesin-like protein KIF24</fullName>
    </submittedName>
</protein>
<dbReference type="GO" id="GO:0003777">
    <property type="term" value="F:microtubule motor activity"/>
    <property type="evidence" value="ECO:0007669"/>
    <property type="project" value="InterPro"/>
</dbReference>
<feature type="domain" description="Kinesin motor" evidence="6">
    <location>
        <begin position="1"/>
        <end position="140"/>
    </location>
</feature>